<proteinExistence type="predicted"/>
<gene>
    <name evidence="1" type="ORF">C1SCF055_LOCUS42708</name>
</gene>
<dbReference type="OrthoDB" id="410769at2759"/>
<evidence type="ECO:0000313" key="1">
    <source>
        <dbReference type="EMBL" id="CAI4018112.1"/>
    </source>
</evidence>
<name>A0A9P1M1I4_9DINO</name>
<sequence length="299" mass="33908">MAMTQYKAVRFDLIDHDKEAHRRSNFMDLTDPSGFALATLAVLRGKLDDFGVHFGLKCASFSKMNTGTSARSACTAIGVEEYQSVNTGNMLMERSCLLILLCTCLGAAWSLEQPSGSLAEYYPAFRETIRSIFDSGGPDAVQNVRWWMHHFKSLTPKRHYAYSNSKPIHRLDKGVLQGWKAKKKEENGVVTATRYIDANGKKRYKGTTSLKSTEIYPVPFARAFCDMLEDLKAACKGKPELPDPVPEALTSFQQMEYADPEIWRTTCFTEVYDYLRRNKKLRIPAEWQALLPARLYEVS</sequence>
<evidence type="ECO:0000313" key="3">
    <source>
        <dbReference type="Proteomes" id="UP001152797"/>
    </source>
</evidence>
<organism evidence="1">
    <name type="scientific">Cladocopium goreaui</name>
    <dbReference type="NCBI Taxonomy" id="2562237"/>
    <lineage>
        <taxon>Eukaryota</taxon>
        <taxon>Sar</taxon>
        <taxon>Alveolata</taxon>
        <taxon>Dinophyceae</taxon>
        <taxon>Suessiales</taxon>
        <taxon>Symbiodiniaceae</taxon>
        <taxon>Cladocopium</taxon>
    </lineage>
</organism>
<dbReference type="EMBL" id="CAMXCT020006677">
    <property type="protein sequence ID" value="CAL1171487.1"/>
    <property type="molecule type" value="Genomic_DNA"/>
</dbReference>
<dbReference type="EMBL" id="CAMXCT010006677">
    <property type="protein sequence ID" value="CAI4018112.1"/>
    <property type="molecule type" value="Genomic_DNA"/>
</dbReference>
<dbReference type="Proteomes" id="UP001152797">
    <property type="component" value="Unassembled WGS sequence"/>
</dbReference>
<dbReference type="AlphaFoldDB" id="A0A9P1M1I4"/>
<evidence type="ECO:0000313" key="2">
    <source>
        <dbReference type="EMBL" id="CAL4805424.1"/>
    </source>
</evidence>
<reference evidence="1" key="1">
    <citation type="submission" date="2022-10" db="EMBL/GenBank/DDBJ databases">
        <authorList>
            <person name="Chen Y."/>
            <person name="Dougan E. K."/>
            <person name="Chan C."/>
            <person name="Rhodes N."/>
            <person name="Thang M."/>
        </authorList>
    </citation>
    <scope>NUCLEOTIDE SEQUENCE</scope>
</reference>
<protein>
    <submittedName>
        <fullName evidence="1">Uncharacterized protein</fullName>
    </submittedName>
</protein>
<reference evidence="2 3" key="2">
    <citation type="submission" date="2024-05" db="EMBL/GenBank/DDBJ databases">
        <authorList>
            <person name="Chen Y."/>
            <person name="Shah S."/>
            <person name="Dougan E. K."/>
            <person name="Thang M."/>
            <person name="Chan C."/>
        </authorList>
    </citation>
    <scope>NUCLEOTIDE SEQUENCE [LARGE SCALE GENOMIC DNA]</scope>
</reference>
<accession>A0A9P1M1I4</accession>
<keyword evidence="3" id="KW-1185">Reference proteome</keyword>
<comment type="caution">
    <text evidence="1">The sequence shown here is derived from an EMBL/GenBank/DDBJ whole genome shotgun (WGS) entry which is preliminary data.</text>
</comment>
<dbReference type="EMBL" id="CAMXCT030006677">
    <property type="protein sequence ID" value="CAL4805424.1"/>
    <property type="molecule type" value="Genomic_DNA"/>
</dbReference>